<protein>
    <submittedName>
        <fullName evidence="2">Uncharacterized protein</fullName>
    </submittedName>
</protein>
<accession>A0A7I8WB08</accession>
<evidence type="ECO:0000313" key="3">
    <source>
        <dbReference type="Proteomes" id="UP000549394"/>
    </source>
</evidence>
<comment type="caution">
    <text evidence="2">The sequence shown here is derived from an EMBL/GenBank/DDBJ whole genome shotgun (WGS) entry which is preliminary data.</text>
</comment>
<keyword evidence="3" id="KW-1185">Reference proteome</keyword>
<sequence>MKLNKEIESTKQSTGKAGIFNRLKSWSGIKVRKLFGILRRSKDNSMKEIIVIKANNELYEKELSILKDNLAQVNAELSEYKKQVEKKEETEELKIVQPPTDVKDDTEELLMSAIEEAIRTVEESRIMNESFFEIETLKSEETIDMMDNLRVTLDCDIEEKAHQLLIDLIKVTKLNHTDELIQNVVEIFKDARQKIVKSFELRIEEITEALLTQRNKMEMTERRFRISSTKTVSTLKNTRRKTEMILAEK</sequence>
<gene>
    <name evidence="2" type="ORF">DGYR_LOCUS12715</name>
</gene>
<organism evidence="2 3">
    <name type="scientific">Dimorphilus gyrociliatus</name>
    <dbReference type="NCBI Taxonomy" id="2664684"/>
    <lineage>
        <taxon>Eukaryota</taxon>
        <taxon>Metazoa</taxon>
        <taxon>Spiralia</taxon>
        <taxon>Lophotrochozoa</taxon>
        <taxon>Annelida</taxon>
        <taxon>Polychaeta</taxon>
        <taxon>Polychaeta incertae sedis</taxon>
        <taxon>Dinophilidae</taxon>
        <taxon>Dimorphilus</taxon>
    </lineage>
</organism>
<dbReference type="AlphaFoldDB" id="A0A7I8WB08"/>
<reference evidence="2 3" key="1">
    <citation type="submission" date="2020-08" db="EMBL/GenBank/DDBJ databases">
        <authorList>
            <person name="Hejnol A."/>
        </authorList>
    </citation>
    <scope>NUCLEOTIDE SEQUENCE [LARGE SCALE GENOMIC DNA]</scope>
</reference>
<evidence type="ECO:0000256" key="1">
    <source>
        <dbReference type="SAM" id="Coils"/>
    </source>
</evidence>
<name>A0A7I8WB08_9ANNE</name>
<keyword evidence="1" id="KW-0175">Coiled coil</keyword>
<proteinExistence type="predicted"/>
<evidence type="ECO:0000313" key="2">
    <source>
        <dbReference type="EMBL" id="CAD5125327.1"/>
    </source>
</evidence>
<dbReference type="Proteomes" id="UP000549394">
    <property type="component" value="Unassembled WGS sequence"/>
</dbReference>
<feature type="coiled-coil region" evidence="1">
    <location>
        <begin position="56"/>
        <end position="90"/>
    </location>
</feature>
<dbReference type="EMBL" id="CAJFCJ010000026">
    <property type="protein sequence ID" value="CAD5125327.1"/>
    <property type="molecule type" value="Genomic_DNA"/>
</dbReference>